<dbReference type="GO" id="GO:0005525">
    <property type="term" value="F:GTP binding"/>
    <property type="evidence" value="ECO:0007669"/>
    <property type="project" value="UniProtKB-KW"/>
</dbReference>
<organism evidence="6">
    <name type="scientific">hydrothermal vent metagenome</name>
    <dbReference type="NCBI Taxonomy" id="652676"/>
    <lineage>
        <taxon>unclassified sequences</taxon>
        <taxon>metagenomes</taxon>
        <taxon>ecological metagenomes</taxon>
    </lineage>
</organism>
<evidence type="ECO:0000256" key="2">
    <source>
        <dbReference type="ARBA" id="ARBA00022840"/>
    </source>
</evidence>
<dbReference type="NCBIfam" id="NF003828">
    <property type="entry name" value="PRK05416.1"/>
    <property type="match status" value="1"/>
</dbReference>
<dbReference type="EMBL" id="UOEJ01000187">
    <property type="protein sequence ID" value="VAW04257.1"/>
    <property type="molecule type" value="Genomic_DNA"/>
</dbReference>
<dbReference type="PANTHER" id="PTHR30448">
    <property type="entry name" value="RNASE ADAPTER PROTEIN RAPZ"/>
    <property type="match status" value="1"/>
</dbReference>
<accession>A0A3B0ST33</accession>
<evidence type="ECO:0000259" key="5">
    <source>
        <dbReference type="Pfam" id="PF22740"/>
    </source>
</evidence>
<name>A0A3B0ST33_9ZZZZ</name>
<feature type="domain" description="RapZ-like N-terminal" evidence="4">
    <location>
        <begin position="13"/>
        <end position="172"/>
    </location>
</feature>
<keyword evidence="2" id="KW-0067">ATP-binding</keyword>
<dbReference type="InterPro" id="IPR027417">
    <property type="entry name" value="P-loop_NTPase"/>
</dbReference>
<dbReference type="HAMAP" id="MF_00636">
    <property type="entry name" value="RapZ_like"/>
    <property type="match status" value="1"/>
</dbReference>
<dbReference type="InterPro" id="IPR053931">
    <property type="entry name" value="RapZ_C"/>
</dbReference>
<evidence type="ECO:0000256" key="1">
    <source>
        <dbReference type="ARBA" id="ARBA00022741"/>
    </source>
</evidence>
<reference evidence="6" key="1">
    <citation type="submission" date="2018-06" db="EMBL/GenBank/DDBJ databases">
        <authorList>
            <person name="Zhirakovskaya E."/>
        </authorList>
    </citation>
    <scope>NUCLEOTIDE SEQUENCE</scope>
</reference>
<dbReference type="Pfam" id="PF03668">
    <property type="entry name" value="RapZ-like_N"/>
    <property type="match status" value="1"/>
</dbReference>
<dbReference type="Gene3D" id="3.40.50.300">
    <property type="entry name" value="P-loop containing nucleotide triphosphate hydrolases"/>
    <property type="match status" value="1"/>
</dbReference>
<dbReference type="InterPro" id="IPR053930">
    <property type="entry name" value="RapZ-like_N"/>
</dbReference>
<feature type="domain" description="RapZ C-terminal" evidence="5">
    <location>
        <begin position="178"/>
        <end position="296"/>
    </location>
</feature>
<dbReference type="AlphaFoldDB" id="A0A3B0ST33"/>
<sequence length="296" mass="33616">MNNITPDNGDALKLFLITGLSGAGKSSALKVLEDLSYEAIDNLPVSLLSNVVDMVLADNECEDRAALAIGIDARTRNFQQDEILKNLAEIRDHDNINLKILYFDSSSEVLAKRFTETRRKHPLARGQQVMTAIIREREMMDVIRAEADFIFDTSGMGIQELRQTLTQKFERKQSEDLNIMISSFAYPRGLPRDADLVFDVRFLRNPHYVDDLKHLTGKDRAVQDYVAQDDRFADFCDKISDLILFALPEYKREGKSYLNIAFGCTGGRHRSVCMAEKMAKILEENGFKASLSHREL</sequence>
<dbReference type="GO" id="GO:0005524">
    <property type="term" value="F:ATP binding"/>
    <property type="evidence" value="ECO:0007669"/>
    <property type="project" value="UniProtKB-KW"/>
</dbReference>
<dbReference type="PIRSF" id="PIRSF005052">
    <property type="entry name" value="P-loopkin"/>
    <property type="match status" value="1"/>
</dbReference>
<keyword evidence="1" id="KW-0547">Nucleotide-binding</keyword>
<dbReference type="Pfam" id="PF22740">
    <property type="entry name" value="PapZ_C"/>
    <property type="match status" value="1"/>
</dbReference>
<gene>
    <name evidence="6" type="ORF">MNBD_ALPHA01-1461</name>
</gene>
<dbReference type="InterPro" id="IPR005337">
    <property type="entry name" value="RapZ-like"/>
</dbReference>
<dbReference type="PANTHER" id="PTHR30448:SF0">
    <property type="entry name" value="RNASE ADAPTER PROTEIN RAPZ"/>
    <property type="match status" value="1"/>
</dbReference>
<evidence type="ECO:0000256" key="3">
    <source>
        <dbReference type="ARBA" id="ARBA00023134"/>
    </source>
</evidence>
<evidence type="ECO:0000313" key="6">
    <source>
        <dbReference type="EMBL" id="VAW04257.1"/>
    </source>
</evidence>
<dbReference type="SUPFAM" id="SSF52540">
    <property type="entry name" value="P-loop containing nucleoside triphosphate hydrolases"/>
    <property type="match status" value="1"/>
</dbReference>
<keyword evidence="3" id="KW-0342">GTP-binding</keyword>
<evidence type="ECO:0000259" key="4">
    <source>
        <dbReference type="Pfam" id="PF03668"/>
    </source>
</evidence>
<proteinExistence type="inferred from homology"/>
<protein>
    <submittedName>
        <fullName evidence="6">RNase adapter protein RapZ</fullName>
    </submittedName>
</protein>